<dbReference type="AlphaFoldDB" id="A0AAD7D0K6"/>
<name>A0AAD7D0K6_MYCRO</name>
<proteinExistence type="predicted"/>
<evidence type="ECO:0000313" key="1">
    <source>
        <dbReference type="EMBL" id="KAJ7667407.1"/>
    </source>
</evidence>
<organism evidence="1 2">
    <name type="scientific">Mycena rosella</name>
    <name type="common">Pink bonnet</name>
    <name type="synonym">Agaricus rosellus</name>
    <dbReference type="NCBI Taxonomy" id="1033263"/>
    <lineage>
        <taxon>Eukaryota</taxon>
        <taxon>Fungi</taxon>
        <taxon>Dikarya</taxon>
        <taxon>Basidiomycota</taxon>
        <taxon>Agaricomycotina</taxon>
        <taxon>Agaricomycetes</taxon>
        <taxon>Agaricomycetidae</taxon>
        <taxon>Agaricales</taxon>
        <taxon>Marasmiineae</taxon>
        <taxon>Mycenaceae</taxon>
        <taxon>Mycena</taxon>
    </lineage>
</organism>
<comment type="caution">
    <text evidence="1">The sequence shown here is derived from an EMBL/GenBank/DDBJ whole genome shotgun (WGS) entry which is preliminary data.</text>
</comment>
<protein>
    <submittedName>
        <fullName evidence="1">Uncharacterized protein</fullName>
    </submittedName>
</protein>
<accession>A0AAD7D0K6</accession>
<keyword evidence="2" id="KW-1185">Reference proteome</keyword>
<feature type="non-terminal residue" evidence="1">
    <location>
        <position position="1"/>
    </location>
</feature>
<gene>
    <name evidence="1" type="ORF">B0H17DRAFT_1184164</name>
</gene>
<dbReference type="Proteomes" id="UP001221757">
    <property type="component" value="Unassembled WGS sequence"/>
</dbReference>
<sequence>MDCRTRSCIFGSCAASSRNYAPEWLRYAWNKVGLVDLQFHVNIYIPPGNYLAHCNARFRKTGRPDGVLYRSFRPPGSTSILIHRRFEVRVQFLGLMDPRRLHPS</sequence>
<evidence type="ECO:0000313" key="2">
    <source>
        <dbReference type="Proteomes" id="UP001221757"/>
    </source>
</evidence>
<dbReference type="EMBL" id="JARKIE010000200">
    <property type="protein sequence ID" value="KAJ7667407.1"/>
    <property type="molecule type" value="Genomic_DNA"/>
</dbReference>
<reference evidence="1" key="1">
    <citation type="submission" date="2023-03" db="EMBL/GenBank/DDBJ databases">
        <title>Massive genome expansion in bonnet fungi (Mycena s.s.) driven by repeated elements and novel gene families across ecological guilds.</title>
        <authorList>
            <consortium name="Lawrence Berkeley National Laboratory"/>
            <person name="Harder C.B."/>
            <person name="Miyauchi S."/>
            <person name="Viragh M."/>
            <person name="Kuo A."/>
            <person name="Thoen E."/>
            <person name="Andreopoulos B."/>
            <person name="Lu D."/>
            <person name="Skrede I."/>
            <person name="Drula E."/>
            <person name="Henrissat B."/>
            <person name="Morin E."/>
            <person name="Kohler A."/>
            <person name="Barry K."/>
            <person name="LaButti K."/>
            <person name="Morin E."/>
            <person name="Salamov A."/>
            <person name="Lipzen A."/>
            <person name="Mereny Z."/>
            <person name="Hegedus B."/>
            <person name="Baldrian P."/>
            <person name="Stursova M."/>
            <person name="Weitz H."/>
            <person name="Taylor A."/>
            <person name="Grigoriev I.V."/>
            <person name="Nagy L.G."/>
            <person name="Martin F."/>
            <person name="Kauserud H."/>
        </authorList>
    </citation>
    <scope>NUCLEOTIDE SEQUENCE</scope>
    <source>
        <strain evidence="1">CBHHK067</strain>
    </source>
</reference>